<feature type="compositionally biased region" description="Basic and acidic residues" evidence="1">
    <location>
        <begin position="97"/>
        <end position="110"/>
    </location>
</feature>
<proteinExistence type="predicted"/>
<evidence type="ECO:0000313" key="2">
    <source>
        <dbReference type="EMBL" id="ABA49395.1"/>
    </source>
</evidence>
<sequence length="521" mass="58422">MPLLNVTLNAIFPAHPIMGIRPRRAAAARPGAPPPPPRAARRREADGAAPAARRRCRAQTTNRRRHEHHPRPALGRRPHPAAHRQRPSPPRLARLARPPDRQGRHADPAPRRTARAARTARADDFSAERRRTPVRPRPLRDHDSGSARAAPLHGHGDHPRQRGHARVRRRFRGGAGRRPAADRDARARHGGRRRSPFHPLLDSARCRIARGRQPAAPWRRSGAERPLPRIPPREPPRRLRGRSDAHRDRRRHMVRERSLLRTHRARHPLSGHDRARRRDHRSGGSVHLRICARHVALPAAQPFSAPSRETAMGRVQLPGDRPRHRHAIAARARASRSVSGADKRVSARHRSTRPPARRRRPLPGDEHAGAAGRRAGRPRNVVARDVRLARARPARPHAVCDRCDRRYADAVRHRHGLRRRLSLGGRARRPPGERTRVHRVRRPAQMKRRGDARADARRRATPAIAARGRPTPARRRDGRDANHPACRADLSSARSGSTYQTALAICSATSAPHALKCASAG</sequence>
<feature type="compositionally biased region" description="Low complexity" evidence="1">
    <location>
        <begin position="369"/>
        <end position="381"/>
    </location>
</feature>
<evidence type="ECO:0000313" key="3">
    <source>
        <dbReference type="Proteomes" id="UP000002700"/>
    </source>
</evidence>
<dbReference type="EMBL" id="CP000124">
    <property type="protein sequence ID" value="ABA49395.1"/>
    <property type="molecule type" value="Genomic_DNA"/>
</dbReference>
<feature type="compositionally biased region" description="Basic residues" evidence="1">
    <location>
        <begin position="436"/>
        <end position="447"/>
    </location>
</feature>
<dbReference type="Proteomes" id="UP000002700">
    <property type="component" value="Chromosome I"/>
</dbReference>
<dbReference type="EnsemblBacteria" id="ABA49395">
    <property type="protein sequence ID" value="ABA49395"/>
    <property type="gene ID" value="BURPS1710b_1605"/>
</dbReference>
<feature type="region of interest" description="Disordered" evidence="1">
    <location>
        <begin position="24"/>
        <end position="254"/>
    </location>
</feature>
<evidence type="ECO:0000256" key="1">
    <source>
        <dbReference type="SAM" id="MobiDB-lite"/>
    </source>
</evidence>
<feature type="compositionally biased region" description="Basic residues" evidence="1">
    <location>
        <begin position="346"/>
        <end position="361"/>
    </location>
</feature>
<feature type="region of interest" description="Disordered" evidence="1">
    <location>
        <begin position="328"/>
        <end position="381"/>
    </location>
</feature>
<accession>Q3JTU4</accession>
<feature type="compositionally biased region" description="Basic residues" evidence="1">
    <location>
        <begin position="52"/>
        <end position="86"/>
    </location>
</feature>
<protein>
    <submittedName>
        <fullName evidence="2">Uncharacterized protein</fullName>
    </submittedName>
</protein>
<feature type="compositionally biased region" description="Basic and acidic residues" evidence="1">
    <location>
        <begin position="448"/>
        <end position="458"/>
    </location>
</feature>
<feature type="region of interest" description="Disordered" evidence="1">
    <location>
        <begin position="424"/>
        <end position="493"/>
    </location>
</feature>
<dbReference type="HOGENOM" id="CLU_522426_0_0_4"/>
<feature type="compositionally biased region" description="Low complexity" evidence="1">
    <location>
        <begin position="461"/>
        <end position="471"/>
    </location>
</feature>
<gene>
    <name evidence="2" type="ordered locus">BURPS1710b_1605</name>
</gene>
<dbReference type="AlphaFoldDB" id="Q3JTU4"/>
<name>Q3JTU4_BURP1</name>
<reference evidence="2 3" key="1">
    <citation type="submission" date="2005-09" db="EMBL/GenBank/DDBJ databases">
        <authorList>
            <person name="Woods D.E."/>
            <person name="Nierman W.C."/>
        </authorList>
    </citation>
    <scope>NUCLEOTIDE SEQUENCE [LARGE SCALE GENOMIC DNA]</scope>
    <source>
        <strain evidence="2 3">1710b</strain>
    </source>
</reference>
<feature type="compositionally biased region" description="Basic residues" evidence="1">
    <location>
        <begin position="161"/>
        <end position="172"/>
    </location>
</feature>
<dbReference type="KEGG" id="bpm:BURPS1710b_1605"/>
<organism evidence="2 3">
    <name type="scientific">Burkholderia pseudomallei (strain 1710b)</name>
    <dbReference type="NCBI Taxonomy" id="320372"/>
    <lineage>
        <taxon>Bacteria</taxon>
        <taxon>Pseudomonadati</taxon>
        <taxon>Pseudomonadota</taxon>
        <taxon>Betaproteobacteria</taxon>
        <taxon>Burkholderiales</taxon>
        <taxon>Burkholderiaceae</taxon>
        <taxon>Burkholderia</taxon>
        <taxon>pseudomallei group</taxon>
    </lineage>
</organism>
<feature type="compositionally biased region" description="Basic and acidic residues" evidence="1">
    <location>
        <begin position="120"/>
        <end position="131"/>
    </location>
</feature>
<feature type="compositionally biased region" description="Basic and acidic residues" evidence="1">
    <location>
        <begin position="221"/>
        <end position="247"/>
    </location>
</feature>